<sequence length="409" mass="44492">MIIDFMFRRLFAIALAAAMTGQASLACAQQTPSQTGQAFQLNHDLALVASPETLDAARLSTTLDRAGLAFKRFFGELPAGRGLIFDNTSDLSNPDPNDPEFVWSLRWSLESFRIGQQAPETNSVSEREKAMALLAAIDNPEALKKFLLSQAQAGMGEAFKNLSEEQRTALGETLLRSFSSQQAPIVARARALVEGSTDQDADGDTGPTKNAEKRHAIAAETLAHEVGHNLFGVVIWDEARLETASAYGSGAPDWLDEAAAILMEGDVLNAQRRRAFVKMIEDGIDFIPLDTFLIMHHPVLKRIEREHGTPEPNTPFNVSNSPEATPDASSNETLNFYTQTRGFIDYLLARTSNERVFLEIASHLKAGGTMASWLETGETALKSNLPTTIAALDVDFLAFSRAAANPAPN</sequence>
<name>A0A5A7NAK7_9PROT</name>
<keyword evidence="2" id="KW-0732">Signal</keyword>
<dbReference type="EMBL" id="BKCN01000018">
    <property type="protein sequence ID" value="GER05138.1"/>
    <property type="molecule type" value="Genomic_DNA"/>
</dbReference>
<protein>
    <recommendedName>
        <fullName evidence="5">DUF1570 domain-containing protein</fullName>
    </recommendedName>
</protein>
<evidence type="ECO:0000256" key="2">
    <source>
        <dbReference type="SAM" id="SignalP"/>
    </source>
</evidence>
<proteinExistence type="predicted"/>
<dbReference type="AlphaFoldDB" id="A0A5A7NAK7"/>
<feature type="signal peptide" evidence="2">
    <location>
        <begin position="1"/>
        <end position="28"/>
    </location>
</feature>
<feature type="region of interest" description="Disordered" evidence="1">
    <location>
        <begin position="306"/>
        <end position="331"/>
    </location>
</feature>
<reference evidence="3 4" key="1">
    <citation type="submission" date="2019-09" db="EMBL/GenBank/DDBJ databases">
        <title>NBRP : Genome information of microbial organism related human and environment.</title>
        <authorList>
            <person name="Hattori M."/>
            <person name="Oshima K."/>
            <person name="Inaba H."/>
            <person name="Suda W."/>
            <person name="Sakamoto M."/>
            <person name="Iino T."/>
            <person name="Kitahara M."/>
            <person name="Oshida Y."/>
            <person name="Iida T."/>
            <person name="Kudo T."/>
            <person name="Itoh T."/>
            <person name="Ohkuma M."/>
        </authorList>
    </citation>
    <scope>NUCLEOTIDE SEQUENCE [LARGE SCALE GENOMIC DNA]</scope>
    <source>
        <strain evidence="3 4">Q-1</strain>
    </source>
</reference>
<comment type="caution">
    <text evidence="3">The sequence shown here is derived from an EMBL/GenBank/DDBJ whole genome shotgun (WGS) entry which is preliminary data.</text>
</comment>
<evidence type="ECO:0000256" key="1">
    <source>
        <dbReference type="SAM" id="MobiDB-lite"/>
    </source>
</evidence>
<accession>A0A5A7NAK7</accession>
<gene>
    <name evidence="3" type="ORF">JCM17846_28200</name>
</gene>
<feature type="compositionally biased region" description="Polar residues" evidence="1">
    <location>
        <begin position="314"/>
        <end position="331"/>
    </location>
</feature>
<evidence type="ECO:0008006" key="5">
    <source>
        <dbReference type="Google" id="ProtNLM"/>
    </source>
</evidence>
<organism evidence="3 4">
    <name type="scientific">Iodidimonas nitroreducens</name>
    <dbReference type="NCBI Taxonomy" id="1236968"/>
    <lineage>
        <taxon>Bacteria</taxon>
        <taxon>Pseudomonadati</taxon>
        <taxon>Pseudomonadota</taxon>
        <taxon>Alphaproteobacteria</taxon>
        <taxon>Iodidimonadales</taxon>
        <taxon>Iodidimonadaceae</taxon>
        <taxon>Iodidimonas</taxon>
    </lineage>
</organism>
<feature type="chain" id="PRO_5022838550" description="DUF1570 domain-containing protein" evidence="2">
    <location>
        <begin position="29"/>
        <end position="409"/>
    </location>
</feature>
<evidence type="ECO:0000313" key="4">
    <source>
        <dbReference type="Proteomes" id="UP000324996"/>
    </source>
</evidence>
<dbReference type="RefSeq" id="WP_042086863.1">
    <property type="nucleotide sequence ID" value="NZ_BKCN01000018.1"/>
</dbReference>
<keyword evidence="4" id="KW-1185">Reference proteome</keyword>
<dbReference type="Proteomes" id="UP000324996">
    <property type="component" value="Unassembled WGS sequence"/>
</dbReference>
<evidence type="ECO:0000313" key="3">
    <source>
        <dbReference type="EMBL" id="GER05138.1"/>
    </source>
</evidence>